<evidence type="ECO:0000313" key="2">
    <source>
        <dbReference type="EMBL" id="RCK43443.1"/>
    </source>
</evidence>
<feature type="region of interest" description="Disordered" evidence="1">
    <location>
        <begin position="1"/>
        <end position="21"/>
    </location>
</feature>
<dbReference type="AlphaFoldDB" id="A0A367WPR4"/>
<comment type="caution">
    <text evidence="2">The sequence shown here is derived from an EMBL/GenBank/DDBJ whole genome shotgun (WGS) entry which is preliminary data.</text>
</comment>
<protein>
    <submittedName>
        <fullName evidence="2">Uncharacterized protein</fullName>
    </submittedName>
</protein>
<feature type="compositionally biased region" description="Basic residues" evidence="1">
    <location>
        <begin position="1"/>
        <end position="10"/>
    </location>
</feature>
<name>A0A367WPR4_9PROT</name>
<gene>
    <name evidence="2" type="ORF">TH25_21360</name>
</gene>
<evidence type="ECO:0000256" key="1">
    <source>
        <dbReference type="SAM" id="MobiDB-lite"/>
    </source>
</evidence>
<dbReference type="Proteomes" id="UP000252517">
    <property type="component" value="Unassembled WGS sequence"/>
</dbReference>
<organism evidence="2 3">
    <name type="scientific">Thalassospira profundimaris</name>
    <dbReference type="NCBI Taxonomy" id="502049"/>
    <lineage>
        <taxon>Bacteria</taxon>
        <taxon>Pseudomonadati</taxon>
        <taxon>Pseudomonadota</taxon>
        <taxon>Alphaproteobacteria</taxon>
        <taxon>Rhodospirillales</taxon>
        <taxon>Thalassospiraceae</taxon>
        <taxon>Thalassospira</taxon>
    </lineage>
</organism>
<sequence length="67" mass="7709">MRLMKAKMLKRGQTTPIIKRPADKPGALCVSHDGFQRVTGIKTPRNRPGYGVFCKTIQQWQQRDRVI</sequence>
<accession>A0A367WPR4</accession>
<evidence type="ECO:0000313" key="3">
    <source>
        <dbReference type="Proteomes" id="UP000252517"/>
    </source>
</evidence>
<reference evidence="2 3" key="1">
    <citation type="submission" date="2014-07" db="EMBL/GenBank/DDBJ databases">
        <title>Draft genome sequence of Thalassospira profundimaris S25-3-2.</title>
        <authorList>
            <person name="Lai Q."/>
            <person name="Shao Z."/>
        </authorList>
    </citation>
    <scope>NUCLEOTIDE SEQUENCE [LARGE SCALE GENOMIC DNA]</scope>
    <source>
        <strain evidence="2 3">S25-3-2</strain>
    </source>
</reference>
<proteinExistence type="predicted"/>
<dbReference type="EMBL" id="JPWH01000025">
    <property type="protein sequence ID" value="RCK43443.1"/>
    <property type="molecule type" value="Genomic_DNA"/>
</dbReference>